<keyword evidence="2" id="KW-1185">Reference proteome</keyword>
<accession>C9LP72</accession>
<reference evidence="1" key="1">
    <citation type="submission" date="2009-09" db="EMBL/GenBank/DDBJ databases">
        <authorList>
            <person name="Weinstock G."/>
            <person name="Sodergren E."/>
            <person name="Clifton S."/>
            <person name="Fulton L."/>
            <person name="Fulton B."/>
            <person name="Courtney L."/>
            <person name="Fronick C."/>
            <person name="Harrison M."/>
            <person name="Strong C."/>
            <person name="Farmer C."/>
            <person name="Delahaunty K."/>
            <person name="Markovic C."/>
            <person name="Hall O."/>
            <person name="Minx P."/>
            <person name="Tomlinson C."/>
            <person name="Mitreva M."/>
            <person name="Nelson J."/>
            <person name="Hou S."/>
            <person name="Wollam A."/>
            <person name="Pepin K.H."/>
            <person name="Johnson M."/>
            <person name="Bhonagiri V."/>
            <person name="Nash W.E."/>
            <person name="Warren W."/>
            <person name="Chinwalla A."/>
            <person name="Mardis E.R."/>
            <person name="Wilson R.K."/>
        </authorList>
    </citation>
    <scope>NUCLEOTIDE SEQUENCE [LARGE SCALE GENOMIC DNA]</scope>
    <source>
        <strain evidence="1">DSM 15470</strain>
    </source>
</reference>
<evidence type="ECO:0000313" key="1">
    <source>
        <dbReference type="EMBL" id="EEW97358.1"/>
    </source>
</evidence>
<dbReference type="EMBL" id="ACIM02000001">
    <property type="protein sequence ID" value="EEW97358.1"/>
    <property type="molecule type" value="Genomic_DNA"/>
</dbReference>
<protein>
    <recommendedName>
        <fullName evidence="3">Toxin-antitoxin system, antitoxin component, Xre family</fullName>
    </recommendedName>
</protein>
<evidence type="ECO:0008006" key="3">
    <source>
        <dbReference type="Google" id="ProtNLM"/>
    </source>
</evidence>
<dbReference type="STRING" id="592028.GCWU000321_01351"/>
<dbReference type="HOGENOM" id="CLU_066192_46_8_9"/>
<dbReference type="Proteomes" id="UP000004736">
    <property type="component" value="Unassembled WGS sequence"/>
</dbReference>
<name>C9LP72_9FIRM</name>
<organism evidence="1 2">
    <name type="scientific">Dialister invisus DSM 15470</name>
    <dbReference type="NCBI Taxonomy" id="592028"/>
    <lineage>
        <taxon>Bacteria</taxon>
        <taxon>Bacillati</taxon>
        <taxon>Bacillota</taxon>
        <taxon>Negativicutes</taxon>
        <taxon>Veillonellales</taxon>
        <taxon>Veillonellaceae</taxon>
        <taxon>Dialister</taxon>
    </lineage>
</organism>
<dbReference type="SUPFAM" id="SSF47413">
    <property type="entry name" value="lambda repressor-like DNA-binding domains"/>
    <property type="match status" value="1"/>
</dbReference>
<proteinExistence type="predicted"/>
<dbReference type="InterPro" id="IPR010982">
    <property type="entry name" value="Lambda_DNA-bd_dom_sf"/>
</dbReference>
<gene>
    <name evidence="1" type="ORF">GCWU000321_01351</name>
</gene>
<dbReference type="AlphaFoldDB" id="C9LP72"/>
<comment type="caution">
    <text evidence="1">The sequence shown here is derived from an EMBL/GenBank/DDBJ whole genome shotgun (WGS) entry which is preliminary data.</text>
</comment>
<evidence type="ECO:0000313" key="2">
    <source>
        <dbReference type="Proteomes" id="UP000004736"/>
    </source>
</evidence>
<dbReference type="GO" id="GO:0003677">
    <property type="term" value="F:DNA binding"/>
    <property type="evidence" value="ECO:0007669"/>
    <property type="project" value="InterPro"/>
</dbReference>
<sequence length="70" mass="8025">MNKLLMRAEMMKYGDSQKDLATALGISLSRLNLKINGGADFRQAEILFIKDRYKLKPEEIDAIFFDEIVS</sequence>